<sequence length="376" mass="41763">MIRILDRYILKELLIPFFFGIFILTFLILIHQLLRLMELVIDKGVDLLSVGQIFLTLLPSFFLLTIPMAVLMASVMTFNRLSNDNEITALKSAGVGFYRYLRPVLFFSVAAALITLFMGMIAQPWGGGSLKSLGMKILKKRASVGIEEGKFNGTFSDIMIYVESMPTFTEMEGVFIYDVRDQNAPKVIVAKKGILLNDPGTGTIAFHLLEGSLHAQGKDGSDYQHVVFATYDLRLDLEAVLQGGNTNLETPTYQEIKKSVEASGGTDIRALRLLSEFYKNFSFSLASLVFGVVGVPLGIISGRTGRLGGFTVGIGLITLYYLLNTLGDYLITIQLAAPFLAVWVPHFALIPLTLYLMRVMARESYPRFLQLSNKRP</sequence>
<accession>A0A7X6ICI6</accession>
<reference evidence="7 8" key="1">
    <citation type="journal article" date="2020" name="Nature">
        <title>Bacterial chemolithoautotrophy via manganese oxidation.</title>
        <authorList>
            <person name="Yu H."/>
            <person name="Leadbetter J.R."/>
        </authorList>
    </citation>
    <scope>NUCLEOTIDE SEQUENCE [LARGE SCALE GENOMIC DNA]</scope>
    <source>
        <strain evidence="7 8">Mn-1</strain>
    </source>
</reference>
<feature type="transmembrane region" description="Helical" evidence="6">
    <location>
        <begin position="53"/>
        <end position="79"/>
    </location>
</feature>
<dbReference type="GO" id="GO:0015920">
    <property type="term" value="P:lipopolysaccharide transport"/>
    <property type="evidence" value="ECO:0007669"/>
    <property type="project" value="TreeGrafter"/>
</dbReference>
<feature type="transmembrane region" description="Helical" evidence="6">
    <location>
        <begin position="335"/>
        <end position="357"/>
    </location>
</feature>
<evidence type="ECO:0000256" key="1">
    <source>
        <dbReference type="ARBA" id="ARBA00004651"/>
    </source>
</evidence>
<feature type="transmembrane region" description="Helical" evidence="6">
    <location>
        <begin position="307"/>
        <end position="323"/>
    </location>
</feature>
<evidence type="ECO:0000256" key="6">
    <source>
        <dbReference type="SAM" id="Phobius"/>
    </source>
</evidence>
<keyword evidence="5 6" id="KW-0472">Membrane</keyword>
<feature type="transmembrane region" description="Helical" evidence="6">
    <location>
        <begin position="281"/>
        <end position="300"/>
    </location>
</feature>
<evidence type="ECO:0000256" key="4">
    <source>
        <dbReference type="ARBA" id="ARBA00022989"/>
    </source>
</evidence>
<protein>
    <submittedName>
        <fullName evidence="7">YjgP/YjgQ family permease</fullName>
    </submittedName>
</protein>
<comment type="subcellular location">
    <subcellularLocation>
        <location evidence="1">Cell membrane</location>
        <topology evidence="1">Multi-pass membrane protein</topology>
    </subcellularLocation>
</comment>
<dbReference type="RefSeq" id="WP_168062301.1">
    <property type="nucleotide sequence ID" value="NZ_VTOW01000003.1"/>
</dbReference>
<keyword evidence="2" id="KW-1003">Cell membrane</keyword>
<evidence type="ECO:0000256" key="3">
    <source>
        <dbReference type="ARBA" id="ARBA00022692"/>
    </source>
</evidence>
<dbReference type="PANTHER" id="PTHR33529:SF6">
    <property type="entry name" value="YJGP_YJGQ FAMILY PERMEASE"/>
    <property type="match status" value="1"/>
</dbReference>
<evidence type="ECO:0000313" key="8">
    <source>
        <dbReference type="Proteomes" id="UP000534783"/>
    </source>
</evidence>
<dbReference type="PANTHER" id="PTHR33529">
    <property type="entry name" value="SLR0882 PROTEIN-RELATED"/>
    <property type="match status" value="1"/>
</dbReference>
<evidence type="ECO:0000256" key="2">
    <source>
        <dbReference type="ARBA" id="ARBA00022475"/>
    </source>
</evidence>
<name>A0A7X6ICI6_9BACT</name>
<dbReference type="Pfam" id="PF03739">
    <property type="entry name" value="LptF_LptG"/>
    <property type="match status" value="1"/>
</dbReference>
<proteinExistence type="predicted"/>
<gene>
    <name evidence="7" type="ORF">MNODULE_17500</name>
</gene>
<feature type="transmembrane region" description="Helical" evidence="6">
    <location>
        <begin position="100"/>
        <end position="122"/>
    </location>
</feature>
<feature type="transmembrane region" description="Helical" evidence="6">
    <location>
        <begin position="12"/>
        <end position="33"/>
    </location>
</feature>
<evidence type="ECO:0000313" key="7">
    <source>
        <dbReference type="EMBL" id="NKE72550.1"/>
    </source>
</evidence>
<comment type="caution">
    <text evidence="7">The sequence shown here is derived from an EMBL/GenBank/DDBJ whole genome shotgun (WGS) entry which is preliminary data.</text>
</comment>
<evidence type="ECO:0000256" key="5">
    <source>
        <dbReference type="ARBA" id="ARBA00023136"/>
    </source>
</evidence>
<keyword evidence="4 6" id="KW-1133">Transmembrane helix</keyword>
<organism evidence="7 8">
    <name type="scientific">Candidatus Manganitrophus noduliformans</name>
    <dbReference type="NCBI Taxonomy" id="2606439"/>
    <lineage>
        <taxon>Bacteria</taxon>
        <taxon>Pseudomonadati</taxon>
        <taxon>Nitrospirota</taxon>
        <taxon>Nitrospiria</taxon>
        <taxon>Candidatus Troglogloeales</taxon>
        <taxon>Candidatus Manganitrophaceae</taxon>
        <taxon>Candidatus Manganitrophus</taxon>
    </lineage>
</organism>
<dbReference type="GO" id="GO:0043190">
    <property type="term" value="C:ATP-binding cassette (ABC) transporter complex"/>
    <property type="evidence" value="ECO:0007669"/>
    <property type="project" value="TreeGrafter"/>
</dbReference>
<dbReference type="Proteomes" id="UP000534783">
    <property type="component" value="Unassembled WGS sequence"/>
</dbReference>
<keyword evidence="8" id="KW-1185">Reference proteome</keyword>
<keyword evidence="3 6" id="KW-0812">Transmembrane</keyword>
<dbReference type="InterPro" id="IPR005495">
    <property type="entry name" value="LptG/LptF_permease"/>
</dbReference>
<dbReference type="AlphaFoldDB" id="A0A7X6ICI6"/>
<dbReference type="EMBL" id="VTOW01000003">
    <property type="protein sequence ID" value="NKE72550.1"/>
    <property type="molecule type" value="Genomic_DNA"/>
</dbReference>